<dbReference type="OrthoDB" id="3531947at2759"/>
<protein>
    <submittedName>
        <fullName evidence="1">Uncharacterized protein</fullName>
    </submittedName>
</protein>
<proteinExistence type="predicted"/>
<dbReference type="EMBL" id="CP017816">
    <property type="protein sequence ID" value="APA08059.1"/>
    <property type="molecule type" value="Genomic_DNA"/>
</dbReference>
<dbReference type="AlphaFoldDB" id="A0A1D9PZN8"/>
<dbReference type="Proteomes" id="UP000177798">
    <property type="component" value="Chromosome 3"/>
</dbReference>
<dbReference type="RefSeq" id="XP_001598209.1">
    <property type="nucleotide sequence ID" value="XM_001598159.1"/>
</dbReference>
<gene>
    <name evidence="1" type="ORF">sscle_03g028290</name>
</gene>
<organism evidence="1 2">
    <name type="scientific">Sclerotinia sclerotiorum (strain ATCC 18683 / 1980 / Ss-1)</name>
    <name type="common">White mold</name>
    <name type="synonym">Whetzelinia sclerotiorum</name>
    <dbReference type="NCBI Taxonomy" id="665079"/>
    <lineage>
        <taxon>Eukaryota</taxon>
        <taxon>Fungi</taxon>
        <taxon>Dikarya</taxon>
        <taxon>Ascomycota</taxon>
        <taxon>Pezizomycotina</taxon>
        <taxon>Leotiomycetes</taxon>
        <taxon>Helotiales</taxon>
        <taxon>Sclerotiniaceae</taxon>
        <taxon>Sclerotinia</taxon>
    </lineage>
</organism>
<evidence type="ECO:0000313" key="1">
    <source>
        <dbReference type="EMBL" id="APA08059.1"/>
    </source>
</evidence>
<sequence length="150" mass="17103">MSNRFVPIEPAVLNDGTNGMEALPMVWVWDVYLCGCAISRPMDLTDAPERPKYKLKGELCPLRDCDPCKHAVEFLGEAVNIYGEQYMDVLVRDLKHKWVIARGPDAFVDGDNPPPEKTPFWLLASIWDQTTLKEFHGGIYDEARNRGFIF</sequence>
<name>A0A1D9PZN8_SCLS1</name>
<dbReference type="VEuPathDB" id="FungiDB:sscle_03g028290"/>
<reference evidence="2" key="1">
    <citation type="journal article" date="2017" name="Genome Biol. Evol.">
        <title>The complete genome sequence of the phytopathogenic fungus Sclerotinia sclerotiorum reveals insights into the genome architecture of broad host range pathogens.</title>
        <authorList>
            <person name="Derbyshire M."/>
            <person name="Denton-Giles M."/>
            <person name="Hegedus D."/>
            <person name="Seifbarghy S."/>
            <person name="Rollins J."/>
            <person name="van Kan J."/>
            <person name="Seidl M.F."/>
            <person name="Faino L."/>
            <person name="Mbengue M."/>
            <person name="Navaud O."/>
            <person name="Raffaele S."/>
            <person name="Hammond-Kosack K."/>
            <person name="Heard S."/>
            <person name="Oliver R."/>
        </authorList>
    </citation>
    <scope>NUCLEOTIDE SEQUENCE [LARGE SCALE GENOMIC DNA]</scope>
    <source>
        <strain evidence="2">ATCC 18683 / 1980 / Ss-1</strain>
    </source>
</reference>
<dbReference type="KEGG" id="ssl:SS1G_00295"/>
<evidence type="ECO:0000313" key="2">
    <source>
        <dbReference type="Proteomes" id="UP000177798"/>
    </source>
</evidence>
<accession>A0A1D9PZN8</accession>